<feature type="transmembrane region" description="Helical" evidence="2">
    <location>
        <begin position="714"/>
        <end position="736"/>
    </location>
</feature>
<dbReference type="Proteomes" id="UP000631535">
    <property type="component" value="Unassembled WGS sequence"/>
</dbReference>
<feature type="transmembrane region" description="Helical" evidence="2">
    <location>
        <begin position="341"/>
        <end position="360"/>
    </location>
</feature>
<dbReference type="InterPro" id="IPR058062">
    <property type="entry name" value="SCO7613_C"/>
</dbReference>
<feature type="transmembrane region" description="Helical" evidence="2">
    <location>
        <begin position="634"/>
        <end position="653"/>
    </location>
</feature>
<feature type="transmembrane region" description="Helical" evidence="2">
    <location>
        <begin position="172"/>
        <end position="190"/>
    </location>
</feature>
<evidence type="ECO:0000256" key="1">
    <source>
        <dbReference type="SAM" id="MobiDB-lite"/>
    </source>
</evidence>
<feature type="transmembrane region" description="Helical" evidence="2">
    <location>
        <begin position="284"/>
        <end position="305"/>
    </location>
</feature>
<feature type="region of interest" description="Disordered" evidence="1">
    <location>
        <begin position="550"/>
        <end position="578"/>
    </location>
</feature>
<dbReference type="NCBIfam" id="NF047321">
    <property type="entry name" value="SCO7613_CTERM"/>
    <property type="match status" value="1"/>
</dbReference>
<feature type="transmembrane region" description="Helical" evidence="2">
    <location>
        <begin position="432"/>
        <end position="451"/>
    </location>
</feature>
<evidence type="ECO:0008006" key="5">
    <source>
        <dbReference type="Google" id="ProtNLM"/>
    </source>
</evidence>
<feature type="transmembrane region" description="Helical" evidence="2">
    <location>
        <begin position="896"/>
        <end position="914"/>
    </location>
</feature>
<feature type="transmembrane region" description="Helical" evidence="2">
    <location>
        <begin position="872"/>
        <end position="890"/>
    </location>
</feature>
<feature type="transmembrane region" description="Helical" evidence="2">
    <location>
        <begin position="921"/>
        <end position="942"/>
    </location>
</feature>
<feature type="transmembrane region" description="Helical" evidence="2">
    <location>
        <begin position="197"/>
        <end position="218"/>
    </location>
</feature>
<feature type="transmembrane region" description="Helical" evidence="2">
    <location>
        <begin position="145"/>
        <end position="166"/>
    </location>
</feature>
<feature type="region of interest" description="Disordered" evidence="1">
    <location>
        <begin position="21"/>
        <end position="47"/>
    </location>
</feature>
<name>A0ABQ2MV24_9ACTN</name>
<protein>
    <recommendedName>
        <fullName evidence="5">Integral membrane protein</fullName>
    </recommendedName>
</protein>
<feature type="transmembrane region" description="Helical" evidence="2">
    <location>
        <begin position="808"/>
        <end position="827"/>
    </location>
</feature>
<feature type="transmembrane region" description="Helical" evidence="2">
    <location>
        <begin position="784"/>
        <end position="801"/>
    </location>
</feature>
<feature type="transmembrane region" description="Helical" evidence="2">
    <location>
        <begin position="757"/>
        <end position="778"/>
    </location>
</feature>
<keyword evidence="2" id="KW-0472">Membrane</keyword>
<evidence type="ECO:0000313" key="4">
    <source>
        <dbReference type="Proteomes" id="UP000631535"/>
    </source>
</evidence>
<feature type="transmembrane region" description="Helical" evidence="2">
    <location>
        <begin position="230"/>
        <end position="251"/>
    </location>
</feature>
<gene>
    <name evidence="3" type="ORF">GCM10012287_56760</name>
</gene>
<dbReference type="RefSeq" id="WP_189040068.1">
    <property type="nucleotide sequence ID" value="NZ_BMMP01000031.1"/>
</dbReference>
<comment type="caution">
    <text evidence="3">The sequence shown here is derived from an EMBL/GenBank/DDBJ whole genome shotgun (WGS) entry which is preliminary data.</text>
</comment>
<feature type="transmembrane region" description="Helical" evidence="2">
    <location>
        <begin position="523"/>
        <end position="542"/>
    </location>
</feature>
<sequence length="986" mass="98292">MGYNQPLAYCPGCRGRLGHTAGHAPAAEHGQGPGPTPAPGPVHGPAQWQTPANCPYCALPLTGGEIDELLRVDVDLSALERRRAALHERRHALLAGLRARGTGHGAPGPAAAPTGAFGPPPAHGPVPKAWGAARAETSSYTARNVLLLLGGVLLTVAALAFTLLSWGDMGVGGRAAVLGGLTLCTLAAPLPLLHRGLAATAESVAGFGLALLALDAYALHEVGFPQADGLGWTAGSAALIAVLWAGYGLALPSPGLRLTLPFAVGVAQFALPLGALALDGPTDRTTYVLAVALLITFAADVALAATRRRTGDGGDVEDAESAGPGGGDSPRSRATARPVRWTAALAAVPAGALMTGVTLVQQQSGGVATALSWSALPVAAAAVLLFAGRRREALRVAGPLGVTAGLLLVAALAGAVWSVVRASATAGGDWRVLVYLLCAMGLLGALLVPHAPRVLTARQSSGLAVAAVAVETGALVWALVPVVEAVFGPWRYAGRVWQGAPHGPVWQAVDTHFAWTGSAATPLILVLLALSAPLLAGALGAVSTVGSAGADGADGGRQSGDGSAPDRTGAGTPDRTGDLRTAVPVLPALTALGAAAGATAVLVLPYGPAVALIAALAVALLATAVAVPDGATGVTALVSGLVLSGTATGWALAQQGATLGVLALMGGASAASAALSRTGGPGRRAALAASAVAYAAGLAGALAATLHLPAHQASFAVLAVAVCTVPTAALLVRGGAGKGAEADASGARKAAPPAARTAMALAVECAGYATALAAVMLSAPRPETLWLVLALCAVTAAGVALRTDRRQGAGYASAALLVLATWVRLLASGVTAPEAYTLPVSAALLLLGWLRRRRTGGGKGSGETAGRRLSSWFAYGGGLAFTFLPSLVMVASDPHWLRPLLLGAAALGTTLAGARWRAQAPLLLGGATLAAVGVHELAPYVVQVAWLLPRWLVPALAGLLLVAAGATYERRLEEARRLKRAWQRLS</sequence>
<feature type="transmembrane region" description="Helical" evidence="2">
    <location>
        <begin position="948"/>
        <end position="968"/>
    </location>
</feature>
<feature type="transmembrane region" description="Helical" evidence="2">
    <location>
        <begin position="366"/>
        <end position="388"/>
    </location>
</feature>
<feature type="transmembrane region" description="Helical" evidence="2">
    <location>
        <begin position="585"/>
        <end position="603"/>
    </location>
</feature>
<keyword evidence="4" id="KW-1185">Reference proteome</keyword>
<organism evidence="3 4">
    <name type="scientific">Streptomyces daqingensis</name>
    <dbReference type="NCBI Taxonomy" id="1472640"/>
    <lineage>
        <taxon>Bacteria</taxon>
        <taxon>Bacillati</taxon>
        <taxon>Actinomycetota</taxon>
        <taxon>Actinomycetes</taxon>
        <taxon>Kitasatosporales</taxon>
        <taxon>Streptomycetaceae</taxon>
        <taxon>Streptomyces</taxon>
    </lineage>
</organism>
<proteinExistence type="predicted"/>
<keyword evidence="2" id="KW-0812">Transmembrane</keyword>
<feature type="transmembrane region" description="Helical" evidence="2">
    <location>
        <begin position="659"/>
        <end position="675"/>
    </location>
</feature>
<feature type="transmembrane region" description="Helical" evidence="2">
    <location>
        <begin position="258"/>
        <end position="278"/>
    </location>
</feature>
<feature type="region of interest" description="Disordered" evidence="1">
    <location>
        <begin position="310"/>
        <end position="334"/>
    </location>
</feature>
<accession>A0ABQ2MV24</accession>
<reference evidence="4" key="1">
    <citation type="journal article" date="2019" name="Int. J. Syst. Evol. Microbiol.">
        <title>The Global Catalogue of Microorganisms (GCM) 10K type strain sequencing project: providing services to taxonomists for standard genome sequencing and annotation.</title>
        <authorList>
            <consortium name="The Broad Institute Genomics Platform"/>
            <consortium name="The Broad Institute Genome Sequencing Center for Infectious Disease"/>
            <person name="Wu L."/>
            <person name="Ma J."/>
        </authorList>
    </citation>
    <scope>NUCLEOTIDE SEQUENCE [LARGE SCALE GENOMIC DNA]</scope>
    <source>
        <strain evidence="4">CGMCC 4.7178</strain>
    </source>
</reference>
<feature type="transmembrane region" description="Helical" evidence="2">
    <location>
        <begin position="687"/>
        <end position="708"/>
    </location>
</feature>
<dbReference type="EMBL" id="BMMP01000031">
    <property type="protein sequence ID" value="GGO58488.1"/>
    <property type="molecule type" value="Genomic_DNA"/>
</dbReference>
<feature type="transmembrane region" description="Helical" evidence="2">
    <location>
        <begin position="609"/>
        <end position="627"/>
    </location>
</feature>
<feature type="transmembrane region" description="Helical" evidence="2">
    <location>
        <begin position="400"/>
        <end position="420"/>
    </location>
</feature>
<evidence type="ECO:0000256" key="2">
    <source>
        <dbReference type="SAM" id="Phobius"/>
    </source>
</evidence>
<evidence type="ECO:0000313" key="3">
    <source>
        <dbReference type="EMBL" id="GGO58488.1"/>
    </source>
</evidence>
<feature type="transmembrane region" description="Helical" evidence="2">
    <location>
        <begin position="833"/>
        <end position="851"/>
    </location>
</feature>
<feature type="transmembrane region" description="Helical" evidence="2">
    <location>
        <begin position="463"/>
        <end position="483"/>
    </location>
</feature>
<keyword evidence="2" id="KW-1133">Transmembrane helix</keyword>